<dbReference type="InterPro" id="IPR036390">
    <property type="entry name" value="WH_DNA-bd_sf"/>
</dbReference>
<dbReference type="Proteomes" id="UP000027981">
    <property type="component" value="Chromosome"/>
</dbReference>
<evidence type="ECO:0000256" key="3">
    <source>
        <dbReference type="ARBA" id="ARBA00023125"/>
    </source>
</evidence>
<accession>A0A075LV85</accession>
<comment type="similarity">
    <text evidence="1">Belongs to the BlaI transcriptional regulatory family.</text>
</comment>
<dbReference type="InterPro" id="IPR005650">
    <property type="entry name" value="BlaI_family"/>
</dbReference>
<dbReference type="GO" id="GO:0045892">
    <property type="term" value="P:negative regulation of DNA-templated transcription"/>
    <property type="evidence" value="ECO:0007669"/>
    <property type="project" value="InterPro"/>
</dbReference>
<dbReference type="STRING" id="1343739.PAP_09355"/>
<keyword evidence="4" id="KW-0804">Transcription</keyword>
<evidence type="ECO:0000313" key="5">
    <source>
        <dbReference type="EMBL" id="AIF70249.1"/>
    </source>
</evidence>
<dbReference type="InterPro" id="IPR036388">
    <property type="entry name" value="WH-like_DNA-bd_sf"/>
</dbReference>
<reference evidence="6" key="1">
    <citation type="submission" date="2013-06" db="EMBL/GenBank/DDBJ databases">
        <title>Complete Genome Sequence of Hyperthermophilic Palaeococcus pacificus DY20341T, Isolated from a Deep-Sea Hydrothermal Sediments.</title>
        <authorList>
            <person name="Zeng X."/>
            <person name="Shao Z."/>
        </authorList>
    </citation>
    <scope>NUCLEOTIDE SEQUENCE [LARGE SCALE GENOMIC DNA]</scope>
    <source>
        <strain evidence="6">DY20341</strain>
    </source>
</reference>
<evidence type="ECO:0008006" key="7">
    <source>
        <dbReference type="Google" id="ProtNLM"/>
    </source>
</evidence>
<gene>
    <name evidence="5" type="ORF">PAP_09355</name>
</gene>
<evidence type="ECO:0000256" key="2">
    <source>
        <dbReference type="ARBA" id="ARBA00023015"/>
    </source>
</evidence>
<dbReference type="RefSeq" id="WP_048165718.1">
    <property type="nucleotide sequence ID" value="NZ_CP006019.1"/>
</dbReference>
<dbReference type="SUPFAM" id="SSF46785">
    <property type="entry name" value="Winged helix' DNA-binding domain"/>
    <property type="match status" value="1"/>
</dbReference>
<keyword evidence="2" id="KW-0805">Transcription regulation</keyword>
<dbReference type="Gene3D" id="1.10.10.10">
    <property type="entry name" value="Winged helix-like DNA-binding domain superfamily/Winged helix DNA-binding domain"/>
    <property type="match status" value="1"/>
</dbReference>
<dbReference type="KEGG" id="ppac:PAP_09355"/>
<dbReference type="eggNOG" id="arCOG08592">
    <property type="taxonomic scope" value="Archaea"/>
</dbReference>
<sequence length="74" mass="8851">MLEKTKRSIETEILRLLEKQGELTVAFLTRFLNEMGIECTRQKVEKVLRKLVEKGLVEVFYTNGNRRRHYRLVV</sequence>
<dbReference type="EMBL" id="CP006019">
    <property type="protein sequence ID" value="AIF70249.1"/>
    <property type="molecule type" value="Genomic_DNA"/>
</dbReference>
<evidence type="ECO:0000313" key="6">
    <source>
        <dbReference type="Proteomes" id="UP000027981"/>
    </source>
</evidence>
<dbReference type="Pfam" id="PF03965">
    <property type="entry name" value="Penicillinase_R"/>
    <property type="match status" value="1"/>
</dbReference>
<name>A0A075LV85_9EURY</name>
<dbReference type="OrthoDB" id="97145at2157"/>
<proteinExistence type="inferred from homology"/>
<keyword evidence="6" id="KW-1185">Reference proteome</keyword>
<protein>
    <recommendedName>
        <fullName evidence="7">ArsR family transcriptional regulator</fullName>
    </recommendedName>
</protein>
<evidence type="ECO:0000256" key="1">
    <source>
        <dbReference type="ARBA" id="ARBA00011046"/>
    </source>
</evidence>
<dbReference type="HOGENOM" id="CLU_2784316_0_0_2"/>
<organism evidence="5 6">
    <name type="scientific">Palaeococcus pacificus DY20341</name>
    <dbReference type="NCBI Taxonomy" id="1343739"/>
    <lineage>
        <taxon>Archaea</taxon>
        <taxon>Methanobacteriati</taxon>
        <taxon>Methanobacteriota</taxon>
        <taxon>Thermococci</taxon>
        <taxon>Thermococcales</taxon>
        <taxon>Thermococcaceae</taxon>
        <taxon>Palaeococcus</taxon>
    </lineage>
</organism>
<dbReference type="GO" id="GO:0003677">
    <property type="term" value="F:DNA binding"/>
    <property type="evidence" value="ECO:0007669"/>
    <property type="project" value="UniProtKB-KW"/>
</dbReference>
<dbReference type="GeneID" id="24842968"/>
<evidence type="ECO:0000256" key="4">
    <source>
        <dbReference type="ARBA" id="ARBA00023163"/>
    </source>
</evidence>
<dbReference type="AlphaFoldDB" id="A0A075LV85"/>
<reference evidence="5 6" key="2">
    <citation type="journal article" date="2015" name="Genome Announc.">
        <title>Complete Genome Sequence of Hyperthermophilic Piezophilic Archaeon Palaeococcus pacificus DY20341T, Isolated from Deep-Sea Hydrothermal Sediments.</title>
        <authorList>
            <person name="Zeng X."/>
            <person name="Jebbar M."/>
            <person name="Shao Z."/>
        </authorList>
    </citation>
    <scope>NUCLEOTIDE SEQUENCE [LARGE SCALE GENOMIC DNA]</scope>
    <source>
        <strain evidence="5 6">DY20341</strain>
    </source>
</reference>
<keyword evidence="3" id="KW-0238">DNA-binding</keyword>